<proteinExistence type="predicted"/>
<evidence type="ECO:0000313" key="1">
    <source>
        <dbReference type="EMBL" id="KAK2859202.1"/>
    </source>
</evidence>
<name>A0AA88T9R0_CHASR</name>
<gene>
    <name evidence="1" type="ORF">Q5P01_003822</name>
</gene>
<dbReference type="EMBL" id="JAUPFM010000002">
    <property type="protein sequence ID" value="KAK2859202.1"/>
    <property type="molecule type" value="Genomic_DNA"/>
</dbReference>
<reference evidence="1" key="1">
    <citation type="submission" date="2023-07" db="EMBL/GenBank/DDBJ databases">
        <title>Chromosome-level Genome Assembly of Striped Snakehead (Channa striata).</title>
        <authorList>
            <person name="Liu H."/>
        </authorList>
    </citation>
    <scope>NUCLEOTIDE SEQUENCE</scope>
    <source>
        <strain evidence="1">Gz</strain>
        <tissue evidence="1">Muscle</tissue>
    </source>
</reference>
<protein>
    <submittedName>
        <fullName evidence="1">Uncharacterized protein</fullName>
    </submittedName>
</protein>
<dbReference type="Gene3D" id="1.20.1250.10">
    <property type="match status" value="1"/>
</dbReference>
<dbReference type="InterPro" id="IPR009079">
    <property type="entry name" value="4_helix_cytokine-like_core"/>
</dbReference>
<keyword evidence="2" id="KW-1185">Reference proteome</keyword>
<comment type="caution">
    <text evidence="1">The sequence shown here is derived from an EMBL/GenBank/DDBJ whole genome shotgun (WGS) entry which is preliminary data.</text>
</comment>
<dbReference type="SUPFAM" id="SSF47266">
    <property type="entry name" value="4-helical cytokines"/>
    <property type="match status" value="1"/>
</dbReference>
<organism evidence="1 2">
    <name type="scientific">Channa striata</name>
    <name type="common">Snakehead murrel</name>
    <name type="synonym">Ophicephalus striatus</name>
    <dbReference type="NCBI Taxonomy" id="64152"/>
    <lineage>
        <taxon>Eukaryota</taxon>
        <taxon>Metazoa</taxon>
        <taxon>Chordata</taxon>
        <taxon>Craniata</taxon>
        <taxon>Vertebrata</taxon>
        <taxon>Euteleostomi</taxon>
        <taxon>Actinopterygii</taxon>
        <taxon>Neopterygii</taxon>
        <taxon>Teleostei</taxon>
        <taxon>Neoteleostei</taxon>
        <taxon>Acanthomorphata</taxon>
        <taxon>Anabantaria</taxon>
        <taxon>Anabantiformes</taxon>
        <taxon>Channoidei</taxon>
        <taxon>Channidae</taxon>
        <taxon>Channa</taxon>
    </lineage>
</organism>
<dbReference type="AlphaFoldDB" id="A0AA88T9R0"/>
<dbReference type="Proteomes" id="UP001187415">
    <property type="component" value="Unassembled WGS sequence"/>
</dbReference>
<sequence length="199" mass="23079">MPIRDVIQGPHTTLSGSLLHLTMFLLLVRTSALALLISLGPGLVTMATAEGGLTCQQEIPSELIRNLWSRTKQLINKLPKEEMFSRRMRLLPKFCTKCPERAVGWLEMRELIDVYQRSVFSREVVQKLLPNHYNDLLYRLQHTLQHCVSSTEQSVWIQTIKRLEKKIKKRKRDEGALKAVGEFTFILRWIDDLAHHHSL</sequence>
<accession>A0AA88T9R0</accession>
<evidence type="ECO:0000313" key="2">
    <source>
        <dbReference type="Proteomes" id="UP001187415"/>
    </source>
</evidence>